<reference evidence="2" key="2">
    <citation type="submission" date="2025-09" db="UniProtKB">
        <authorList>
            <consortium name="Ensembl"/>
        </authorList>
    </citation>
    <scope>IDENTIFICATION</scope>
</reference>
<evidence type="ECO:0000256" key="1">
    <source>
        <dbReference type="SAM" id="MobiDB-lite"/>
    </source>
</evidence>
<feature type="compositionally biased region" description="Low complexity" evidence="1">
    <location>
        <begin position="43"/>
        <end position="68"/>
    </location>
</feature>
<protein>
    <submittedName>
        <fullName evidence="2">Uncharacterized protein</fullName>
    </submittedName>
</protein>
<feature type="region of interest" description="Disordered" evidence="1">
    <location>
        <begin position="1"/>
        <end position="21"/>
    </location>
</feature>
<dbReference type="Proteomes" id="UP000694408">
    <property type="component" value="Unplaced"/>
</dbReference>
<dbReference type="Ensembl" id="ENSJHYT00000008708.1">
    <property type="protein sequence ID" value="ENSJHYP00000007121.1"/>
    <property type="gene ID" value="ENSJHYG00000005713.1"/>
</dbReference>
<evidence type="ECO:0000313" key="2">
    <source>
        <dbReference type="Ensembl" id="ENSJHYP00000007121.1"/>
    </source>
</evidence>
<dbReference type="Pfam" id="PF15730">
    <property type="entry name" value="DUF4680"/>
    <property type="match status" value="1"/>
</dbReference>
<dbReference type="AlphaFoldDB" id="A0A8C5IPU9"/>
<dbReference type="PANTHER" id="PTHR38655:SF1">
    <property type="entry name" value="SIMILAR TO RIKEN CDNA 4930524B15"/>
    <property type="match status" value="1"/>
</dbReference>
<feature type="region of interest" description="Disordered" evidence="1">
    <location>
        <begin position="38"/>
        <end position="75"/>
    </location>
</feature>
<dbReference type="OMA" id="QSKVWHK"/>
<name>A0A8C5IPU9_JUNHY</name>
<dbReference type="InterPro" id="IPR031464">
    <property type="entry name" value="DUF4680"/>
</dbReference>
<keyword evidence="3" id="KW-1185">Reference proteome</keyword>
<proteinExistence type="predicted"/>
<evidence type="ECO:0000313" key="3">
    <source>
        <dbReference type="Proteomes" id="UP000694408"/>
    </source>
</evidence>
<sequence>MPAAPPQMERGRRARPPVPLVYGNSFGSHRCGTVIRLGRGWRQSRGQSPPGRPGAPRAAPEPRAGRSPRPGDPGTAPLCRVLRGLEVAQVCFNANFLYVSHFIFQSKVWHKVWKVISKMLEENERFRSRLLTCSQLDGEGTKLIANVLFY</sequence>
<dbReference type="PANTHER" id="PTHR38655">
    <property type="entry name" value="SIMILAR TO RIKEN CDNA 4930524B15"/>
    <property type="match status" value="1"/>
</dbReference>
<accession>A0A8C5IPU9</accession>
<reference evidence="2" key="1">
    <citation type="submission" date="2025-08" db="UniProtKB">
        <authorList>
            <consortium name="Ensembl"/>
        </authorList>
    </citation>
    <scope>IDENTIFICATION</scope>
</reference>
<organism evidence="2 3">
    <name type="scientific">Junco hyemalis</name>
    <name type="common">Dark-eyed junco</name>
    <dbReference type="NCBI Taxonomy" id="40217"/>
    <lineage>
        <taxon>Eukaryota</taxon>
        <taxon>Metazoa</taxon>
        <taxon>Chordata</taxon>
        <taxon>Craniata</taxon>
        <taxon>Vertebrata</taxon>
        <taxon>Euteleostomi</taxon>
        <taxon>Archelosauria</taxon>
        <taxon>Archosauria</taxon>
        <taxon>Dinosauria</taxon>
        <taxon>Saurischia</taxon>
        <taxon>Theropoda</taxon>
        <taxon>Coelurosauria</taxon>
        <taxon>Aves</taxon>
        <taxon>Neognathae</taxon>
        <taxon>Neoaves</taxon>
        <taxon>Telluraves</taxon>
        <taxon>Australaves</taxon>
        <taxon>Passeriformes</taxon>
        <taxon>Passerellidae</taxon>
        <taxon>Junco</taxon>
    </lineage>
</organism>